<dbReference type="SUPFAM" id="SSF53706">
    <property type="entry name" value="Formate dehydrogenase/DMSO reductase, domains 1-3"/>
    <property type="match status" value="1"/>
</dbReference>
<reference evidence="13" key="1">
    <citation type="submission" date="2011-10" db="EMBL/GenBank/DDBJ databases">
        <title>Isolation and charactrization of perchlorate degradation bacterial strains.</title>
        <authorList>
            <person name="Peng Y."/>
        </authorList>
    </citation>
    <scope>NUCLEOTIDE SEQUENCE</scope>
    <source>
        <strain evidence="13">JD125</strain>
    </source>
</reference>
<keyword evidence="7" id="KW-0479">Metal-binding</keyword>
<evidence type="ECO:0000256" key="6">
    <source>
        <dbReference type="ARBA" id="ARBA00022505"/>
    </source>
</evidence>
<dbReference type="SUPFAM" id="SSF50692">
    <property type="entry name" value="ADC-like"/>
    <property type="match status" value="1"/>
</dbReference>
<accession>H9A9V1</accession>
<evidence type="ECO:0000256" key="10">
    <source>
        <dbReference type="ARBA" id="ARBA00023004"/>
    </source>
</evidence>
<dbReference type="InterPro" id="IPR006311">
    <property type="entry name" value="TAT_signal"/>
</dbReference>
<dbReference type="CDD" id="cd02750">
    <property type="entry name" value="MopB_Nitrate-R-NarG-like"/>
    <property type="match status" value="1"/>
</dbReference>
<dbReference type="GO" id="GO:1990204">
    <property type="term" value="C:oxidoreductase complex"/>
    <property type="evidence" value="ECO:0007669"/>
    <property type="project" value="UniProtKB-ARBA"/>
</dbReference>
<evidence type="ECO:0000256" key="3">
    <source>
        <dbReference type="ARBA" id="ARBA00004196"/>
    </source>
</evidence>
<evidence type="ECO:0000256" key="11">
    <source>
        <dbReference type="ARBA" id="ARBA00023014"/>
    </source>
</evidence>
<evidence type="ECO:0000313" key="13">
    <source>
        <dbReference type="EMBL" id="AFE03184.1"/>
    </source>
</evidence>
<keyword evidence="5" id="KW-0004">4Fe-4S</keyword>
<dbReference type="GO" id="GO:0016020">
    <property type="term" value="C:membrane"/>
    <property type="evidence" value="ECO:0007669"/>
    <property type="project" value="TreeGrafter"/>
</dbReference>
<dbReference type="InterPro" id="IPR009010">
    <property type="entry name" value="Asp_de-COase-like_dom_sf"/>
</dbReference>
<dbReference type="EMBL" id="JN873346">
    <property type="protein sequence ID" value="AFE03184.1"/>
    <property type="molecule type" value="Genomic_DNA"/>
</dbReference>
<evidence type="ECO:0000256" key="4">
    <source>
        <dbReference type="ARBA" id="ARBA00010312"/>
    </source>
</evidence>
<dbReference type="InterPro" id="IPR037943">
    <property type="entry name" value="MopB_CT_Nitrate-R-NarG-like"/>
</dbReference>
<keyword evidence="9" id="KW-0560">Oxidoreductase</keyword>
<proteinExistence type="inferred from homology"/>
<dbReference type="Pfam" id="PF00384">
    <property type="entry name" value="Molybdopterin"/>
    <property type="match status" value="1"/>
</dbReference>
<dbReference type="NCBIfam" id="TIGR03479">
    <property type="entry name" value="DMSO_red_II_alp"/>
    <property type="match status" value="1"/>
</dbReference>
<protein>
    <submittedName>
        <fullName evidence="13">Perchlorate reductase alpha subunit</fullName>
    </submittedName>
</protein>
<dbReference type="Gene3D" id="3.40.50.12440">
    <property type="match status" value="5"/>
</dbReference>
<dbReference type="InterPro" id="IPR006656">
    <property type="entry name" value="Mopterin_OxRdtase"/>
</dbReference>
<evidence type="ECO:0000256" key="1">
    <source>
        <dbReference type="ARBA" id="ARBA00001942"/>
    </source>
</evidence>
<dbReference type="PROSITE" id="PS51318">
    <property type="entry name" value="TAT"/>
    <property type="match status" value="1"/>
</dbReference>
<dbReference type="GO" id="GO:0043546">
    <property type="term" value="F:molybdopterin cofactor binding"/>
    <property type="evidence" value="ECO:0007669"/>
    <property type="project" value="InterPro"/>
</dbReference>
<dbReference type="InterPro" id="IPR006963">
    <property type="entry name" value="Mopterin_OxRdtase_4Fe-4S_dom"/>
</dbReference>
<comment type="cofactor">
    <cofactor evidence="1">
        <name>Mo-bis(molybdopterin guanine dinucleotide)</name>
        <dbReference type="ChEBI" id="CHEBI:60539"/>
    </cofactor>
</comment>
<dbReference type="PANTHER" id="PTHR43105:SF2">
    <property type="entry name" value="RESPIRATORY NITRATE REDUCTASE 2 ALPHA CHAIN"/>
    <property type="match status" value="1"/>
</dbReference>
<dbReference type="PROSITE" id="PS51669">
    <property type="entry name" value="4FE4S_MOW_BIS_MGD"/>
    <property type="match status" value="1"/>
</dbReference>
<dbReference type="GO" id="GO:0030313">
    <property type="term" value="C:cell envelope"/>
    <property type="evidence" value="ECO:0007669"/>
    <property type="project" value="UniProtKB-SubCell"/>
</dbReference>
<dbReference type="Pfam" id="PF01568">
    <property type="entry name" value="Molydop_binding"/>
    <property type="match status" value="1"/>
</dbReference>
<dbReference type="CDD" id="cd02776">
    <property type="entry name" value="MopB_CT_Nitrate-R-NarG-like"/>
    <property type="match status" value="1"/>
</dbReference>
<feature type="domain" description="4Fe-4S Mo/W bis-MGD-type" evidence="12">
    <location>
        <begin position="53"/>
        <end position="116"/>
    </location>
</feature>
<comment type="similarity">
    <text evidence="4">Belongs to the prokaryotic molybdopterin-containing oxidoreductase family.</text>
</comment>
<keyword evidence="11" id="KW-0411">Iron-sulfur</keyword>
<name>H9A9V1_9RHOO</name>
<evidence type="ECO:0000256" key="2">
    <source>
        <dbReference type="ARBA" id="ARBA00001966"/>
    </source>
</evidence>
<keyword evidence="8" id="KW-0732">Signal</keyword>
<comment type="cofactor">
    <cofactor evidence="2">
        <name>[4Fe-4S] cluster</name>
        <dbReference type="ChEBI" id="CHEBI:49883"/>
    </cofactor>
</comment>
<organism evidence="13">
    <name type="scientific">Azospira sp. JD125</name>
    <dbReference type="NCBI Taxonomy" id="1149696"/>
    <lineage>
        <taxon>Bacteria</taxon>
        <taxon>Pseudomonadati</taxon>
        <taxon>Pseudomonadota</taxon>
        <taxon>Betaproteobacteria</taxon>
        <taxon>Rhodocyclales</taxon>
        <taxon>Rhodocyclaceae</taxon>
        <taxon>Azospira</taxon>
    </lineage>
</organism>
<dbReference type="InterPro" id="IPR006657">
    <property type="entry name" value="MoPterin_dinucl-bd_dom"/>
</dbReference>
<keyword evidence="6" id="KW-0500">Molybdenum</keyword>
<dbReference type="InterPro" id="IPR017840">
    <property type="entry name" value="DMSO_Rdtase_II_Mopterin_su"/>
</dbReference>
<dbReference type="GO" id="GO:0046872">
    <property type="term" value="F:metal ion binding"/>
    <property type="evidence" value="ECO:0007669"/>
    <property type="project" value="UniProtKB-KW"/>
</dbReference>
<sequence length="927" mass="105067">MARLSRRDFLKASAATLLGNSLTFKTLAATMDLSGAFEYSGWENFHRNQWSWDKKTRGAHLINCTGACPHFVYTKDGVVIREEQSKDIPPMPNIPELNPRGCNKGECAHHYMYGPHRLKYPLIRVGERGEGKWRRATWEEALDLTSDKIIDTIKNHSPDCISVYSPLPGTAPVSFSAGHRFAHYIGAHTHTFFDWYSDHPTGQTQTCGVQGDSAECSDWFNSKYIILWGANPTQTRIPDAHFLSEAQLNGAKVVSISPDFNSSTIKADRWIHPLPGTDGALALAMAHVIIKEKLYDAHNLKEQTDLPYLIRRDTKRFLREADVVAGGSKDKFYIWDSKTGKPVITKGSWGDQPEQKAPPVAFMGRNTHTFPKGYIALENLDPALEGKFQVKLQDGNTVEVRPVFEILKSRIEADNNIAKAAKITGVPAKTIIEVAREYATTQPAMIICGGGTMHWYYSDVLLRAMHLLTALVGSEGKNGGGMNHYIGQWKPVFLPGVAALAFPEGPAKQRSCQTTIWTYIHAEVNDEMANVGIDTDKYLKHAIDTRQMPNYPRDGRDPKVFIVYRGNWLNQAKGQKYVLRNLWPKLDLIVDINIRMDSTALYSDVVLPSAHWYEKLDLNVTAEHTYINMTEPAIKPMWESKTDWQIFLALAKRVEMSAKRKSFERFYDEQFKWARDLTNLWNQMTMDGKLAEDEAAAQYILDTAPHSKGITLQMLREKPQRFKANWTSPMKEGVPYTPFQNYIVDKKPWPTLTGRQQFYLDHEVFFEMGVELPTYKAPVDADKFPFRFNSPHSRHSIHSTFKDSVLMLRLQRGGPCVEISPIDATAIGVKDNDWVEIWNSHGKVICRAKIRAGEQRGRVSMWHTPELYMDLLEGSTQSVCPVRITPTHLVGNYGHLVFRPNYYGPAGSQRDVRVDVKRYIGATPISL</sequence>
<keyword evidence="10" id="KW-0408">Iron</keyword>
<gene>
    <name evidence="13" type="primary">pcrA</name>
</gene>
<evidence type="ECO:0000256" key="8">
    <source>
        <dbReference type="ARBA" id="ARBA00022729"/>
    </source>
</evidence>
<dbReference type="GO" id="GO:0016491">
    <property type="term" value="F:oxidoreductase activity"/>
    <property type="evidence" value="ECO:0007669"/>
    <property type="project" value="UniProtKB-KW"/>
</dbReference>
<evidence type="ECO:0000256" key="5">
    <source>
        <dbReference type="ARBA" id="ARBA00022485"/>
    </source>
</evidence>
<dbReference type="PANTHER" id="PTHR43105">
    <property type="entry name" value="RESPIRATORY NITRATE REDUCTASE"/>
    <property type="match status" value="1"/>
</dbReference>
<dbReference type="AlphaFoldDB" id="H9A9V1"/>
<dbReference type="InterPro" id="IPR050123">
    <property type="entry name" value="Prok_molybdopt-oxidoreductase"/>
</dbReference>
<comment type="subcellular location">
    <subcellularLocation>
        <location evidence="3">Cell envelope</location>
    </subcellularLocation>
</comment>
<evidence type="ECO:0000256" key="7">
    <source>
        <dbReference type="ARBA" id="ARBA00022723"/>
    </source>
</evidence>
<dbReference type="GO" id="GO:0051539">
    <property type="term" value="F:4 iron, 4 sulfur cluster binding"/>
    <property type="evidence" value="ECO:0007669"/>
    <property type="project" value="UniProtKB-KW"/>
</dbReference>
<evidence type="ECO:0000259" key="12">
    <source>
        <dbReference type="PROSITE" id="PS51669"/>
    </source>
</evidence>
<evidence type="ECO:0000256" key="9">
    <source>
        <dbReference type="ARBA" id="ARBA00023002"/>
    </source>
</evidence>
<dbReference type="GO" id="GO:0045333">
    <property type="term" value="P:cellular respiration"/>
    <property type="evidence" value="ECO:0007669"/>
    <property type="project" value="UniProtKB-ARBA"/>
</dbReference>